<sequence>MSNMKAVAIALTKARGVAKKTQKPFDMQMLSILIPNDQVATENYSKFGKGFQVLEMPVSDEGYQALAMLEYPIAAEFTTGMVPRFGRMETMVTGVSGTPRVIDISGAAKA</sequence>
<accession>A0ABV1M611</accession>
<dbReference type="Pfam" id="PF07459">
    <property type="entry name" value="CTX_RstB"/>
    <property type="match status" value="1"/>
</dbReference>
<proteinExistence type="predicted"/>
<reference evidence="1" key="1">
    <citation type="submission" date="2024-06" db="EMBL/GenBank/DDBJ databases">
        <title>Genome sequence of Vogesella sp. MAHUQ-64.</title>
        <authorList>
            <person name="Huq M.A."/>
        </authorList>
    </citation>
    <scope>NUCLEOTIDE SEQUENCE</scope>
    <source>
        <strain evidence="1">MAHUQ-64</strain>
    </source>
</reference>
<dbReference type="EMBL" id="JBEFLD010000004">
    <property type="protein sequence ID" value="MEQ6290770.1"/>
    <property type="molecule type" value="Genomic_DNA"/>
</dbReference>
<comment type="caution">
    <text evidence="1">The sequence shown here is derived from an EMBL/GenBank/DDBJ whole genome shotgun (WGS) entry which is preliminary data.</text>
</comment>
<evidence type="ECO:0000313" key="1">
    <source>
        <dbReference type="EMBL" id="MEQ6290770.1"/>
    </source>
</evidence>
<gene>
    <name evidence="1" type="ORF">ABNW52_09100</name>
</gene>
<organism evidence="1 2">
    <name type="scientific">Vogesella oryzagri</name>
    <dbReference type="NCBI Taxonomy" id="3160864"/>
    <lineage>
        <taxon>Bacteria</taxon>
        <taxon>Pseudomonadati</taxon>
        <taxon>Pseudomonadota</taxon>
        <taxon>Betaproteobacteria</taxon>
        <taxon>Neisseriales</taxon>
        <taxon>Chromobacteriaceae</taxon>
        <taxon>Vogesella</taxon>
    </lineage>
</organism>
<protein>
    <submittedName>
        <fullName evidence="1">Uncharacterized protein</fullName>
    </submittedName>
</protein>
<dbReference type="InterPro" id="IPR010008">
    <property type="entry name" value="Vibrio_Phage_CTX_RstB"/>
</dbReference>
<dbReference type="Proteomes" id="UP001433638">
    <property type="component" value="Unassembled WGS sequence"/>
</dbReference>
<dbReference type="RefSeq" id="WP_349586666.1">
    <property type="nucleotide sequence ID" value="NZ_JBEFLD010000004.1"/>
</dbReference>
<name>A0ABV1M611_9NEIS</name>
<evidence type="ECO:0000313" key="2">
    <source>
        <dbReference type="Proteomes" id="UP001433638"/>
    </source>
</evidence>
<keyword evidence="2" id="KW-1185">Reference proteome</keyword>